<keyword evidence="1" id="KW-0472">Membrane</keyword>
<name>A0A3B1CBD8_9ZZZZ</name>
<evidence type="ECO:0000256" key="1">
    <source>
        <dbReference type="SAM" id="Phobius"/>
    </source>
</evidence>
<evidence type="ECO:0008006" key="3">
    <source>
        <dbReference type="Google" id="ProtNLM"/>
    </source>
</evidence>
<accession>A0A3B1CBD8</accession>
<reference evidence="2" key="1">
    <citation type="submission" date="2018-06" db="EMBL/GenBank/DDBJ databases">
        <authorList>
            <person name="Zhirakovskaya E."/>
        </authorList>
    </citation>
    <scope>NUCLEOTIDE SEQUENCE</scope>
</reference>
<dbReference type="Gene3D" id="3.30.700.10">
    <property type="entry name" value="Glycoprotein, Type 4 Pilin"/>
    <property type="match status" value="1"/>
</dbReference>
<gene>
    <name evidence="2" type="ORF">MNBD_IGNAVI01-392</name>
</gene>
<evidence type="ECO:0000313" key="2">
    <source>
        <dbReference type="EMBL" id="VAX21983.1"/>
    </source>
</evidence>
<dbReference type="EMBL" id="UOGD01000210">
    <property type="protein sequence ID" value="VAX21983.1"/>
    <property type="molecule type" value="Genomic_DNA"/>
</dbReference>
<dbReference type="AlphaFoldDB" id="A0A3B1CBD8"/>
<proteinExistence type="predicted"/>
<sequence>MGQQQLLLIVLGVIIVGIAVVVGINVFTASAIEANRNAVISDLTNLASMAQQHYRKPAAMAGGGNAFNASNGGTAWTIPAQLDTTANGTYSATVNASTVTLVGLGTEKNGSSVVKVTMTVTPTSISSVVNN</sequence>
<organism evidence="2">
    <name type="scientific">hydrothermal vent metagenome</name>
    <dbReference type="NCBI Taxonomy" id="652676"/>
    <lineage>
        <taxon>unclassified sequences</taxon>
        <taxon>metagenomes</taxon>
        <taxon>ecological metagenomes</taxon>
    </lineage>
</organism>
<feature type="transmembrane region" description="Helical" evidence="1">
    <location>
        <begin position="6"/>
        <end position="27"/>
    </location>
</feature>
<protein>
    <recommendedName>
        <fullName evidence="3">Type 4 fimbrial biogenesis protein PilX N-terminal domain-containing protein</fullName>
    </recommendedName>
</protein>
<keyword evidence="1" id="KW-1133">Transmembrane helix</keyword>
<keyword evidence="1" id="KW-0812">Transmembrane</keyword>